<feature type="compositionally biased region" description="Low complexity" evidence="1">
    <location>
        <begin position="15"/>
        <end position="26"/>
    </location>
</feature>
<dbReference type="Ensembl" id="ENSPANT00000079010.1">
    <property type="protein sequence ID" value="ENSPANP00000053137.1"/>
    <property type="gene ID" value="ENSPANG00000044002.1"/>
</dbReference>
<dbReference type="PANTHER" id="PTHR46254">
    <property type="entry name" value="PROTEIN GVQW1-RELATED"/>
    <property type="match status" value="1"/>
</dbReference>
<protein>
    <submittedName>
        <fullName evidence="2">Uncharacterized protein</fullName>
    </submittedName>
</protein>
<sequence length="119" mass="13746">MEWPEHNSLKPRLPRPQQSSRLSLPSSWDHRCVPPPLANFLNFFCRYEISLCCPGWSRTPGLKRSSHLSLPSSWDYRRPPLRPANFFSIFSRDGVSPWSRSPDLVIRPPRPPKVLGLQA</sequence>
<reference evidence="2 3" key="1">
    <citation type="submission" date="2012-03" db="EMBL/GenBank/DDBJ databases">
        <title>Whole Genome Assembly of Papio anubis.</title>
        <authorList>
            <person name="Liu Y.L."/>
            <person name="Abraham K.A."/>
            <person name="Akbar H.A."/>
            <person name="Ali S.A."/>
            <person name="Anosike U.A."/>
            <person name="Aqrawi P.A."/>
            <person name="Arias F.A."/>
            <person name="Attaway T.A."/>
            <person name="Awwad R.A."/>
            <person name="Babu C.B."/>
            <person name="Bandaranaike D.B."/>
            <person name="Battles P.B."/>
            <person name="Bell A.B."/>
            <person name="Beltran B.B."/>
            <person name="Berhane-Mersha D.B."/>
            <person name="Bess C.B."/>
            <person name="Bickham C.B."/>
            <person name="Bolden T.B."/>
            <person name="Carter K.C."/>
            <person name="Chau D.C."/>
            <person name="Chavez A.C."/>
            <person name="Clerc-Blankenburg K.C."/>
            <person name="Coyle M.C."/>
            <person name="Dao M.D."/>
            <person name="Davila M.L.D."/>
            <person name="Davy-Carroll L.D."/>
            <person name="Denson S.D."/>
            <person name="Dinh H.D."/>
            <person name="Fernandez S.F."/>
            <person name="Fernando P.F."/>
            <person name="Forbes L.F."/>
            <person name="Francis C.F."/>
            <person name="Francisco L.F."/>
            <person name="Fu Q.F."/>
            <person name="Garcia-Iii R.G."/>
            <person name="Garrett T.G."/>
            <person name="Gross S.G."/>
            <person name="Gubbala S.G."/>
            <person name="Hirani K.H."/>
            <person name="Hogues M.H."/>
            <person name="Hollins B.H."/>
            <person name="Jackson L.J."/>
            <person name="Javaid M.J."/>
            <person name="Jhangiani S.J."/>
            <person name="Johnson A.J."/>
            <person name="Johnson B.J."/>
            <person name="Jones J.J."/>
            <person name="Joshi V.J."/>
            <person name="Kalu J.K."/>
            <person name="Khan N.K."/>
            <person name="Korchina V.K."/>
            <person name="Kovar C.K."/>
            <person name="Lago L.L."/>
            <person name="Lara F.L."/>
            <person name="Le T.-K.L."/>
            <person name="Lee S.L."/>
            <person name="Legall-Iii F.L."/>
            <person name="Lemon S.L."/>
            <person name="Liu J.L."/>
            <person name="Liu Y.-S.L."/>
            <person name="Liyanage D.L."/>
            <person name="Lopez J.L."/>
            <person name="Lorensuhewa L.L."/>
            <person name="Mata R.M."/>
            <person name="Mathew T.M."/>
            <person name="Mercado C.M."/>
            <person name="Mercado I.M."/>
            <person name="Morales K.M."/>
            <person name="Morgan M.M."/>
            <person name="Munidasa M.M."/>
            <person name="Ngo D.N."/>
            <person name="Nguyen L.N."/>
            <person name="Nguyen T.N."/>
            <person name="Nguyen N.N."/>
            <person name="Obregon M.O."/>
            <person name="Okwuonu G.O."/>
            <person name="Ongeri F.O."/>
            <person name="Onwere C.O."/>
            <person name="Osifeso I.O."/>
            <person name="Parra A.P."/>
            <person name="Patil S.P."/>
            <person name="Perez A.P."/>
            <person name="Perez Y.P."/>
            <person name="Pham C.P."/>
            <person name="Pu L.-L.P."/>
            <person name="Puazo M.P."/>
            <person name="Quiroz J.Q."/>
            <person name="Rouhana J.R."/>
            <person name="Ruiz M.R."/>
            <person name="Ruiz S.-J.R."/>
            <person name="Saada N.S."/>
            <person name="Santibanez J.S."/>
            <person name="Scheel M.S."/>
            <person name="Schneider B.S."/>
            <person name="Simmons D.S."/>
            <person name="Sisson I.S."/>
            <person name="Tang L.-Y.T."/>
            <person name="Thornton R.T."/>
            <person name="Tisius J.T."/>
            <person name="Toledanes G.T."/>
            <person name="Trejos Z.T."/>
            <person name="Usmani K.U."/>
            <person name="Varghese R.V."/>
            <person name="Vattathil S.V."/>
            <person name="Vee V.V."/>
            <person name="Walker D.W."/>
            <person name="Weissenberger G.W."/>
            <person name="White C.W."/>
            <person name="Williams A.W."/>
            <person name="Woodworth J.W."/>
            <person name="Wright R.W."/>
            <person name="Zhu Y.Z."/>
            <person name="Han Y.H."/>
            <person name="Newsham I.N."/>
            <person name="Nazareth L.N."/>
            <person name="Worley K.W."/>
            <person name="Muzny D.M."/>
            <person name="Rogers J.R."/>
            <person name="Gibbs R.G."/>
        </authorList>
    </citation>
    <scope>NUCLEOTIDE SEQUENCE [LARGE SCALE GENOMIC DNA]</scope>
</reference>
<dbReference type="AlphaFoldDB" id="A0A8I5R0K5"/>
<dbReference type="Proteomes" id="UP000028761">
    <property type="component" value="Chromosome 11"/>
</dbReference>
<accession>A0A8I5R0K5</accession>
<dbReference type="OMA" id="KSSCHRF"/>
<reference evidence="2" key="3">
    <citation type="submission" date="2025-09" db="UniProtKB">
        <authorList>
            <consortium name="Ensembl"/>
        </authorList>
    </citation>
    <scope>IDENTIFICATION</scope>
</reference>
<keyword evidence="3" id="KW-1185">Reference proteome</keyword>
<evidence type="ECO:0000313" key="3">
    <source>
        <dbReference type="Proteomes" id="UP000028761"/>
    </source>
</evidence>
<reference evidence="2" key="2">
    <citation type="submission" date="2025-08" db="UniProtKB">
        <authorList>
            <consortium name="Ensembl"/>
        </authorList>
    </citation>
    <scope>IDENTIFICATION</scope>
</reference>
<evidence type="ECO:0000256" key="1">
    <source>
        <dbReference type="SAM" id="MobiDB-lite"/>
    </source>
</evidence>
<dbReference type="GeneTree" id="ENSGT01130000278966"/>
<evidence type="ECO:0000313" key="2">
    <source>
        <dbReference type="Ensembl" id="ENSPANP00000053137.1"/>
    </source>
</evidence>
<organism evidence="2 3">
    <name type="scientific">Papio anubis</name>
    <name type="common">Olive baboon</name>
    <dbReference type="NCBI Taxonomy" id="9555"/>
    <lineage>
        <taxon>Eukaryota</taxon>
        <taxon>Metazoa</taxon>
        <taxon>Chordata</taxon>
        <taxon>Craniata</taxon>
        <taxon>Vertebrata</taxon>
        <taxon>Euteleostomi</taxon>
        <taxon>Mammalia</taxon>
        <taxon>Eutheria</taxon>
        <taxon>Euarchontoglires</taxon>
        <taxon>Primates</taxon>
        <taxon>Haplorrhini</taxon>
        <taxon>Catarrhini</taxon>
        <taxon>Cercopithecidae</taxon>
        <taxon>Cercopithecinae</taxon>
        <taxon>Papio</taxon>
    </lineage>
</organism>
<feature type="region of interest" description="Disordered" evidence="1">
    <location>
        <begin position="1"/>
        <end position="26"/>
    </location>
</feature>
<proteinExistence type="predicted"/>
<name>A0A8I5R0K5_PAPAN</name>